<reference evidence="2" key="1">
    <citation type="submission" date="2023-07" db="EMBL/GenBank/DDBJ databases">
        <title>A chromosome-level genome assembly of Lolium multiflorum.</title>
        <authorList>
            <person name="Chen Y."/>
            <person name="Copetti D."/>
            <person name="Kolliker R."/>
            <person name="Studer B."/>
        </authorList>
    </citation>
    <scope>NUCLEOTIDE SEQUENCE</scope>
    <source>
        <strain evidence="2">02402/16</strain>
        <tissue evidence="2">Leaf</tissue>
    </source>
</reference>
<dbReference type="InterPro" id="IPR011320">
    <property type="entry name" value="RNase_H1_N"/>
</dbReference>
<protein>
    <recommendedName>
        <fullName evidence="1">Ribonuclease H1 N-terminal domain-containing protein</fullName>
    </recommendedName>
</protein>
<feature type="domain" description="Ribonuclease H1 N-terminal" evidence="1">
    <location>
        <begin position="4"/>
        <end position="43"/>
    </location>
</feature>
<dbReference type="SUPFAM" id="SSF55658">
    <property type="entry name" value="L9 N-domain-like"/>
    <property type="match status" value="1"/>
</dbReference>
<dbReference type="Gene3D" id="3.40.970.10">
    <property type="entry name" value="Ribonuclease H1, N-terminal domain"/>
    <property type="match status" value="1"/>
</dbReference>
<dbReference type="Pfam" id="PF01693">
    <property type="entry name" value="Cauli_VI"/>
    <property type="match status" value="1"/>
</dbReference>
<dbReference type="InterPro" id="IPR037056">
    <property type="entry name" value="RNase_H1_N_sf"/>
</dbReference>
<evidence type="ECO:0000313" key="2">
    <source>
        <dbReference type="EMBL" id="KAK1692533.1"/>
    </source>
</evidence>
<dbReference type="Proteomes" id="UP001231189">
    <property type="component" value="Unassembled WGS sequence"/>
</dbReference>
<name>A0AAD8TUW4_LOLMU</name>
<keyword evidence="3" id="KW-1185">Reference proteome</keyword>
<dbReference type="InterPro" id="IPR009027">
    <property type="entry name" value="Ribosomal_bL9/RNase_H1_N"/>
</dbReference>
<dbReference type="EMBL" id="JAUUTY010000001">
    <property type="protein sequence ID" value="KAK1692533.1"/>
    <property type="molecule type" value="Genomic_DNA"/>
</dbReference>
<accession>A0AAD8TUW4</accession>
<gene>
    <name evidence="2" type="ORF">QYE76_009230</name>
</gene>
<proteinExistence type="predicted"/>
<dbReference type="AlphaFoldDB" id="A0AAD8TUW4"/>
<evidence type="ECO:0000259" key="1">
    <source>
        <dbReference type="Pfam" id="PF01693"/>
    </source>
</evidence>
<organism evidence="2 3">
    <name type="scientific">Lolium multiflorum</name>
    <name type="common">Italian ryegrass</name>
    <name type="synonym">Lolium perenne subsp. multiflorum</name>
    <dbReference type="NCBI Taxonomy" id="4521"/>
    <lineage>
        <taxon>Eukaryota</taxon>
        <taxon>Viridiplantae</taxon>
        <taxon>Streptophyta</taxon>
        <taxon>Embryophyta</taxon>
        <taxon>Tracheophyta</taxon>
        <taxon>Spermatophyta</taxon>
        <taxon>Magnoliopsida</taxon>
        <taxon>Liliopsida</taxon>
        <taxon>Poales</taxon>
        <taxon>Poaceae</taxon>
        <taxon>BOP clade</taxon>
        <taxon>Pooideae</taxon>
        <taxon>Poodae</taxon>
        <taxon>Poeae</taxon>
        <taxon>Poeae Chloroplast Group 2 (Poeae type)</taxon>
        <taxon>Loliodinae</taxon>
        <taxon>Loliinae</taxon>
        <taxon>Lolium</taxon>
    </lineage>
</organism>
<evidence type="ECO:0000313" key="3">
    <source>
        <dbReference type="Proteomes" id="UP001231189"/>
    </source>
</evidence>
<sequence>MPTYVVYKGRVPGVYEEWQDCLEQVHKFSGNSYKGYATREEAVAQWRAHVGKKKNRLKFLSFFVAVCGHFTRLCPRFTDFCGLFMRLCPRFADFVYVGPPLYIDFCGLFPRLWPRFVDSVYVGLPLYIDFRGLFTWL</sequence>
<comment type="caution">
    <text evidence="2">The sequence shown here is derived from an EMBL/GenBank/DDBJ whole genome shotgun (WGS) entry which is preliminary data.</text>
</comment>